<sequence length="288" mass="32561">AACLGEENPKIKSPGPPGWALGVGSTTPSAKNVWVTNPKTDKNNRTVLKGKRPRRGIWNISSWNICSLYGPSASRKLEEELKKYRVDISTIQEIRWKKIEMTQLKDYLIFNSGSAANIIGTGFAVANKMKKCVIKFQPVSDRICLLHLKGKFANISLVSVHAPTKNTEVGIKENFYADLQQVNNRISSHDGKLYLGDFNAKEGKEAIYRPVIGKHSINDVTNDTRMVDFAADKDMREASTFFPHKRIHLETWLLPDGMTRSQIDHILIDYRYSKHVQDVRSYRGADID</sequence>
<evidence type="ECO:0000313" key="2">
    <source>
        <dbReference type="EMBL" id="JAS02288.1"/>
    </source>
</evidence>
<organism evidence="2">
    <name type="scientific">Triatoma infestans</name>
    <name type="common">Assassin bug</name>
    <dbReference type="NCBI Taxonomy" id="30076"/>
    <lineage>
        <taxon>Eukaryota</taxon>
        <taxon>Metazoa</taxon>
        <taxon>Ecdysozoa</taxon>
        <taxon>Arthropoda</taxon>
        <taxon>Hexapoda</taxon>
        <taxon>Insecta</taxon>
        <taxon>Pterygota</taxon>
        <taxon>Neoptera</taxon>
        <taxon>Paraneoptera</taxon>
        <taxon>Hemiptera</taxon>
        <taxon>Heteroptera</taxon>
        <taxon>Panheteroptera</taxon>
        <taxon>Cimicomorpha</taxon>
        <taxon>Reduviidae</taxon>
        <taxon>Triatominae</taxon>
        <taxon>Triatoma</taxon>
    </lineage>
</organism>
<accession>A0A171AN15</accession>
<feature type="non-terminal residue" evidence="2">
    <location>
        <position position="1"/>
    </location>
</feature>
<protein>
    <submittedName>
        <fullName evidence="2">Craniofacial development protein 2-like protein</fullName>
    </submittedName>
</protein>
<name>A0A171AN15_TRIIF</name>
<dbReference type="CDD" id="cd09076">
    <property type="entry name" value="L1-EN"/>
    <property type="match status" value="1"/>
</dbReference>
<proteinExistence type="predicted"/>
<dbReference type="EMBL" id="GEMB01000852">
    <property type="protein sequence ID" value="JAS02288.1"/>
    <property type="molecule type" value="Transcribed_RNA"/>
</dbReference>
<dbReference type="AlphaFoldDB" id="A0A171AN15"/>
<feature type="domain" description="Endonuclease/exonuclease/phosphatase" evidence="1">
    <location>
        <begin position="62"/>
        <end position="270"/>
    </location>
</feature>
<dbReference type="InterPro" id="IPR036691">
    <property type="entry name" value="Endo/exonu/phosph_ase_sf"/>
</dbReference>
<reference evidence="2" key="2">
    <citation type="journal article" date="2017" name="J. Med. Entomol.">
        <title>Transcriptome Analysis of the Triatoma infestans (Hemiptera: Reduviidae) Integument.</title>
        <authorList>
            <person name="Calderon-Fernandez G.M."/>
            <person name="Moriconi D.E."/>
            <person name="Dulbecco A.B."/>
            <person name="Juarez M.P."/>
        </authorList>
    </citation>
    <scope>NUCLEOTIDE SEQUENCE</scope>
    <source>
        <strain evidence="2">Int1</strain>
        <tissue evidence="2">Integument</tissue>
    </source>
</reference>
<dbReference type="InterPro" id="IPR005135">
    <property type="entry name" value="Endo/exonuclease/phosphatase"/>
</dbReference>
<evidence type="ECO:0000259" key="1">
    <source>
        <dbReference type="Pfam" id="PF03372"/>
    </source>
</evidence>
<dbReference type="SUPFAM" id="SSF56219">
    <property type="entry name" value="DNase I-like"/>
    <property type="match status" value="1"/>
</dbReference>
<dbReference type="Pfam" id="PF03372">
    <property type="entry name" value="Exo_endo_phos"/>
    <property type="match status" value="1"/>
</dbReference>
<dbReference type="Gene3D" id="3.60.10.10">
    <property type="entry name" value="Endonuclease/exonuclease/phosphatase"/>
    <property type="match status" value="1"/>
</dbReference>
<dbReference type="GO" id="GO:0003824">
    <property type="term" value="F:catalytic activity"/>
    <property type="evidence" value="ECO:0007669"/>
    <property type="project" value="InterPro"/>
</dbReference>
<reference evidence="2" key="1">
    <citation type="submission" date="2016-04" db="EMBL/GenBank/DDBJ databases">
        <authorList>
            <person name="Calderon-Fernandez G.M.Sr."/>
        </authorList>
    </citation>
    <scope>NUCLEOTIDE SEQUENCE</scope>
    <source>
        <strain evidence="2">Int1</strain>
        <tissue evidence="2">Integument</tissue>
    </source>
</reference>